<dbReference type="RefSeq" id="WP_152194802.1">
    <property type="nucleotide sequence ID" value="NZ_VUKD01000002.1"/>
</dbReference>
<protein>
    <submittedName>
        <fullName evidence="2">Uncharacterized protein</fullName>
    </submittedName>
</protein>
<reference evidence="2 3" key="1">
    <citation type="submission" date="2019-10" db="EMBL/GenBank/DDBJ databases">
        <title>Georgenia wutianyii sp. nov. and Georgenia yuyongxinii sp. nov. isolated from plateau pika (Ochotona curzoniae) in the Qinghai-Tibet plateau of China.</title>
        <authorList>
            <person name="Tian Z."/>
        </authorList>
    </citation>
    <scope>NUCLEOTIDE SEQUENCE [LARGE SCALE GENOMIC DNA]</scope>
    <source>
        <strain evidence="2 3">JCM 19765</strain>
    </source>
</reference>
<feature type="region of interest" description="Disordered" evidence="1">
    <location>
        <begin position="52"/>
        <end position="73"/>
    </location>
</feature>
<name>A0A6N7EH04_9MICO</name>
<dbReference type="EMBL" id="WHPC01000016">
    <property type="protein sequence ID" value="MPV36681.1"/>
    <property type="molecule type" value="Genomic_DNA"/>
</dbReference>
<evidence type="ECO:0000313" key="2">
    <source>
        <dbReference type="EMBL" id="MPV36681.1"/>
    </source>
</evidence>
<evidence type="ECO:0000313" key="3">
    <source>
        <dbReference type="Proteomes" id="UP000437709"/>
    </source>
</evidence>
<feature type="compositionally biased region" description="Low complexity" evidence="1">
    <location>
        <begin position="52"/>
        <end position="62"/>
    </location>
</feature>
<keyword evidence="3" id="KW-1185">Reference proteome</keyword>
<dbReference type="AlphaFoldDB" id="A0A6N7EH04"/>
<proteinExistence type="predicted"/>
<dbReference type="Proteomes" id="UP000437709">
    <property type="component" value="Unassembled WGS sequence"/>
</dbReference>
<comment type="caution">
    <text evidence="2">The sequence shown here is derived from an EMBL/GenBank/DDBJ whole genome shotgun (WGS) entry which is preliminary data.</text>
</comment>
<evidence type="ECO:0000256" key="1">
    <source>
        <dbReference type="SAM" id="MobiDB-lite"/>
    </source>
</evidence>
<organism evidence="2 3">
    <name type="scientific">Georgenia subflava</name>
    <dbReference type="NCBI Taxonomy" id="1622177"/>
    <lineage>
        <taxon>Bacteria</taxon>
        <taxon>Bacillati</taxon>
        <taxon>Actinomycetota</taxon>
        <taxon>Actinomycetes</taxon>
        <taxon>Micrococcales</taxon>
        <taxon>Bogoriellaceae</taxon>
        <taxon>Georgenia</taxon>
    </lineage>
</organism>
<dbReference type="OrthoDB" id="4762866at2"/>
<gene>
    <name evidence="2" type="ORF">GB881_06355</name>
</gene>
<accession>A0A6N7EH04</accession>
<sequence>MTEAPLAGGRVAGDAPARHWRSLSLSTLLGALTRPVRTPKLLTGRIPKVGDAAGAGARQEAAPSPSPLPVTLGGAPARQVDQTTCGSAVLLMLAATGDPVLARWLEDGSLPSDLPPHRVPVEIPPGAAAAGAADRLAAAQQHIKSRTGARALGPLEWPPALGTPPWTAAREARFPNVRYRSVPVDDGGAKGAALLTSVHGATMAGVPVPLYTGGDLGRGVTTAVPRHVVLAVPPPAEAPHRGHDEAGNPVLHVYDPSAARVHRVPVAELLDRRDPHPALGGWNHVCWVLLPVPF</sequence>